<evidence type="ECO:0000259" key="1">
    <source>
        <dbReference type="Pfam" id="PF10536"/>
    </source>
</evidence>
<dbReference type="Pfam" id="PF10536">
    <property type="entry name" value="PMD"/>
    <property type="match status" value="1"/>
</dbReference>
<dbReference type="InterPro" id="IPR044824">
    <property type="entry name" value="MAIN-like"/>
</dbReference>
<feature type="domain" description="Aminotransferase-like plant mobile" evidence="1">
    <location>
        <begin position="19"/>
        <end position="74"/>
    </location>
</feature>
<dbReference type="PANTHER" id="PTHR46033:SF8">
    <property type="entry name" value="PROTEIN MAINTENANCE OF MERISTEMS-LIKE"/>
    <property type="match status" value="1"/>
</dbReference>
<dbReference type="PANTHER" id="PTHR46033">
    <property type="entry name" value="PROTEIN MAIN-LIKE 2"/>
    <property type="match status" value="1"/>
</dbReference>
<comment type="caution">
    <text evidence="2">The sequence shown here is derived from an EMBL/GenBank/DDBJ whole genome shotgun (WGS) entry which is preliminary data.</text>
</comment>
<proteinExistence type="predicted"/>
<dbReference type="EMBL" id="SDMP01000011">
    <property type="protein sequence ID" value="RYR28672.1"/>
    <property type="molecule type" value="Genomic_DNA"/>
</dbReference>
<dbReference type="GO" id="GO:0010073">
    <property type="term" value="P:meristem maintenance"/>
    <property type="evidence" value="ECO:0007669"/>
    <property type="project" value="InterPro"/>
</dbReference>
<evidence type="ECO:0000313" key="2">
    <source>
        <dbReference type="EMBL" id="RYR28672.1"/>
    </source>
</evidence>
<sequence length="84" mass="9690">MENDSDRIYCLDEVVHITSSINKDDEPLVSAFIERWHPETHTFHVPFEECTITLQDVAYQQGLLTDGEYVSGYLTEFETYIEGG</sequence>
<name>A0A445AQH5_ARAHY</name>
<dbReference type="InterPro" id="IPR019557">
    <property type="entry name" value="AminoTfrase-like_pln_mobile"/>
</dbReference>
<reference evidence="2 3" key="1">
    <citation type="submission" date="2019-01" db="EMBL/GenBank/DDBJ databases">
        <title>Sequencing of cultivated peanut Arachis hypogaea provides insights into genome evolution and oil improvement.</title>
        <authorList>
            <person name="Chen X."/>
        </authorList>
    </citation>
    <scope>NUCLEOTIDE SEQUENCE [LARGE SCALE GENOMIC DNA]</scope>
    <source>
        <strain evidence="3">cv. Fuhuasheng</strain>
        <tissue evidence="2">Leaves</tissue>
    </source>
</reference>
<gene>
    <name evidence="2" type="ORF">Ahy_B01g052805</name>
</gene>
<organism evidence="2 3">
    <name type="scientific">Arachis hypogaea</name>
    <name type="common">Peanut</name>
    <dbReference type="NCBI Taxonomy" id="3818"/>
    <lineage>
        <taxon>Eukaryota</taxon>
        <taxon>Viridiplantae</taxon>
        <taxon>Streptophyta</taxon>
        <taxon>Embryophyta</taxon>
        <taxon>Tracheophyta</taxon>
        <taxon>Spermatophyta</taxon>
        <taxon>Magnoliopsida</taxon>
        <taxon>eudicotyledons</taxon>
        <taxon>Gunneridae</taxon>
        <taxon>Pentapetalae</taxon>
        <taxon>rosids</taxon>
        <taxon>fabids</taxon>
        <taxon>Fabales</taxon>
        <taxon>Fabaceae</taxon>
        <taxon>Papilionoideae</taxon>
        <taxon>50 kb inversion clade</taxon>
        <taxon>dalbergioids sensu lato</taxon>
        <taxon>Dalbergieae</taxon>
        <taxon>Pterocarpus clade</taxon>
        <taxon>Arachis</taxon>
    </lineage>
</organism>
<keyword evidence="3" id="KW-1185">Reference proteome</keyword>
<dbReference type="AlphaFoldDB" id="A0A445AQH5"/>
<dbReference type="Proteomes" id="UP000289738">
    <property type="component" value="Chromosome B01"/>
</dbReference>
<evidence type="ECO:0000313" key="3">
    <source>
        <dbReference type="Proteomes" id="UP000289738"/>
    </source>
</evidence>
<accession>A0A445AQH5</accession>
<protein>
    <recommendedName>
        <fullName evidence="1">Aminotransferase-like plant mobile domain-containing protein</fullName>
    </recommendedName>
</protein>